<evidence type="ECO:0000313" key="1">
    <source>
        <dbReference type="EMBL" id="OJJ81200.1"/>
    </source>
</evidence>
<accession>A0A1L9VBC2</accession>
<protein>
    <submittedName>
        <fullName evidence="1">Uncharacterized protein</fullName>
    </submittedName>
</protein>
<dbReference type="Proteomes" id="UP000184300">
    <property type="component" value="Unassembled WGS sequence"/>
</dbReference>
<dbReference type="STRING" id="1160497.A0A1L9VBC2"/>
<keyword evidence="2" id="KW-1185">Reference proteome</keyword>
<evidence type="ECO:0000313" key="2">
    <source>
        <dbReference type="Proteomes" id="UP000184300"/>
    </source>
</evidence>
<reference evidence="2" key="1">
    <citation type="journal article" date="2017" name="Genome Biol.">
        <title>Comparative genomics reveals high biological diversity and specific adaptations in the industrially and medically important fungal genus Aspergillus.</title>
        <authorList>
            <person name="de Vries R.P."/>
            <person name="Riley R."/>
            <person name="Wiebenga A."/>
            <person name="Aguilar-Osorio G."/>
            <person name="Amillis S."/>
            <person name="Uchima C.A."/>
            <person name="Anderluh G."/>
            <person name="Asadollahi M."/>
            <person name="Askin M."/>
            <person name="Barry K."/>
            <person name="Battaglia E."/>
            <person name="Bayram O."/>
            <person name="Benocci T."/>
            <person name="Braus-Stromeyer S.A."/>
            <person name="Caldana C."/>
            <person name="Canovas D."/>
            <person name="Cerqueira G.C."/>
            <person name="Chen F."/>
            <person name="Chen W."/>
            <person name="Choi C."/>
            <person name="Clum A."/>
            <person name="Dos Santos R.A."/>
            <person name="Damasio A.R."/>
            <person name="Diallinas G."/>
            <person name="Emri T."/>
            <person name="Fekete E."/>
            <person name="Flipphi M."/>
            <person name="Freyberg S."/>
            <person name="Gallo A."/>
            <person name="Gournas C."/>
            <person name="Habgood R."/>
            <person name="Hainaut M."/>
            <person name="Harispe M.L."/>
            <person name="Henrissat B."/>
            <person name="Hilden K.S."/>
            <person name="Hope R."/>
            <person name="Hossain A."/>
            <person name="Karabika E."/>
            <person name="Karaffa L."/>
            <person name="Karanyi Z."/>
            <person name="Krasevec N."/>
            <person name="Kuo A."/>
            <person name="Kusch H."/>
            <person name="LaButti K."/>
            <person name="Lagendijk E.L."/>
            <person name="Lapidus A."/>
            <person name="Levasseur A."/>
            <person name="Lindquist E."/>
            <person name="Lipzen A."/>
            <person name="Logrieco A.F."/>
            <person name="MacCabe A."/>
            <person name="Maekelae M.R."/>
            <person name="Malavazi I."/>
            <person name="Melin P."/>
            <person name="Meyer V."/>
            <person name="Mielnichuk N."/>
            <person name="Miskei M."/>
            <person name="Molnar A.P."/>
            <person name="Mule G."/>
            <person name="Ngan C.Y."/>
            <person name="Orejas M."/>
            <person name="Orosz E."/>
            <person name="Ouedraogo J.P."/>
            <person name="Overkamp K.M."/>
            <person name="Park H.-S."/>
            <person name="Perrone G."/>
            <person name="Piumi F."/>
            <person name="Punt P.J."/>
            <person name="Ram A.F."/>
            <person name="Ramon A."/>
            <person name="Rauscher S."/>
            <person name="Record E."/>
            <person name="Riano-Pachon D.M."/>
            <person name="Robert V."/>
            <person name="Roehrig J."/>
            <person name="Ruller R."/>
            <person name="Salamov A."/>
            <person name="Salih N.S."/>
            <person name="Samson R.A."/>
            <person name="Sandor E."/>
            <person name="Sanguinetti M."/>
            <person name="Schuetze T."/>
            <person name="Sepcic K."/>
            <person name="Shelest E."/>
            <person name="Sherlock G."/>
            <person name="Sophianopoulou V."/>
            <person name="Squina F.M."/>
            <person name="Sun H."/>
            <person name="Susca A."/>
            <person name="Todd R.B."/>
            <person name="Tsang A."/>
            <person name="Unkles S.E."/>
            <person name="van de Wiele N."/>
            <person name="van Rossen-Uffink D."/>
            <person name="Oliveira J.V."/>
            <person name="Vesth T.C."/>
            <person name="Visser J."/>
            <person name="Yu J.-H."/>
            <person name="Zhou M."/>
            <person name="Andersen M.R."/>
            <person name="Archer D.B."/>
            <person name="Baker S.E."/>
            <person name="Benoit I."/>
            <person name="Brakhage A.A."/>
            <person name="Braus G.H."/>
            <person name="Fischer R."/>
            <person name="Frisvad J.C."/>
            <person name="Goldman G.H."/>
            <person name="Houbraken J."/>
            <person name="Oakley B."/>
            <person name="Pocsi I."/>
            <person name="Scazzocchio C."/>
            <person name="Seiboth B."/>
            <person name="vanKuyk P.A."/>
            <person name="Wortman J."/>
            <person name="Dyer P.S."/>
            <person name="Grigoriev I.V."/>
        </authorList>
    </citation>
    <scope>NUCLEOTIDE SEQUENCE [LARGE SCALE GENOMIC DNA]</scope>
    <source>
        <strain evidence="2">CBS 516.65</strain>
    </source>
</reference>
<proteinExistence type="predicted"/>
<dbReference type="GeneID" id="34466547"/>
<dbReference type="AlphaFoldDB" id="A0A1L9VBC2"/>
<gene>
    <name evidence="1" type="ORF">ASPGLDRAFT_84627</name>
</gene>
<dbReference type="RefSeq" id="XP_022397898.1">
    <property type="nucleotide sequence ID" value="XM_022550287.1"/>
</dbReference>
<dbReference type="OrthoDB" id="4467082at2759"/>
<name>A0A1L9VBC2_ASPGL</name>
<dbReference type="VEuPathDB" id="FungiDB:ASPGLDRAFT_84627"/>
<sequence>MVNPDDWNLARDLFEHADSDNEFSGFDNLHRFSIETEDIETGIAACSEYGSVFSMAKEVQIVHINDIDMSPSKMQPHSSPIEHLYILEGEMGPEAMRVFIQSCRTLRAFNYTYGKIDIFEEHFRPLEAVQLLLGTKSGVETPDLVNVLPGVIGAVDNSSVTEVRVQQFPNLKKVGIGFCQEAMERNVELQMEGVELTMLYQSKPERAAYVYDREGFSWLGSPVFRP</sequence>
<dbReference type="EMBL" id="KV878907">
    <property type="protein sequence ID" value="OJJ81200.1"/>
    <property type="molecule type" value="Genomic_DNA"/>
</dbReference>
<organism evidence="1 2">
    <name type="scientific">Aspergillus glaucus CBS 516.65</name>
    <dbReference type="NCBI Taxonomy" id="1160497"/>
    <lineage>
        <taxon>Eukaryota</taxon>
        <taxon>Fungi</taxon>
        <taxon>Dikarya</taxon>
        <taxon>Ascomycota</taxon>
        <taxon>Pezizomycotina</taxon>
        <taxon>Eurotiomycetes</taxon>
        <taxon>Eurotiomycetidae</taxon>
        <taxon>Eurotiales</taxon>
        <taxon>Aspergillaceae</taxon>
        <taxon>Aspergillus</taxon>
        <taxon>Aspergillus subgen. Aspergillus</taxon>
    </lineage>
</organism>